<keyword evidence="2" id="KW-1185">Reference proteome</keyword>
<name>A0AAE0ZAN9_9GAST</name>
<sequence>MGTLALYAVGLKLHLKLGTSGETGRGKWLEVYTDWWCKILFVNSREGTELLVTVFRFSCDCRADHLSKPPHPLSSILQFHFSHLTTRRLSNIPLI</sequence>
<evidence type="ECO:0000313" key="2">
    <source>
        <dbReference type="Proteomes" id="UP001283361"/>
    </source>
</evidence>
<proteinExistence type="predicted"/>
<gene>
    <name evidence="1" type="ORF">RRG08_002153</name>
</gene>
<dbReference type="Proteomes" id="UP001283361">
    <property type="component" value="Unassembled WGS sequence"/>
</dbReference>
<protein>
    <submittedName>
        <fullName evidence="1">Uncharacterized protein</fullName>
    </submittedName>
</protein>
<evidence type="ECO:0000313" key="1">
    <source>
        <dbReference type="EMBL" id="KAK3765907.1"/>
    </source>
</evidence>
<accession>A0AAE0ZAN9</accession>
<dbReference type="EMBL" id="JAWDGP010004263">
    <property type="protein sequence ID" value="KAK3765907.1"/>
    <property type="molecule type" value="Genomic_DNA"/>
</dbReference>
<dbReference type="AlphaFoldDB" id="A0AAE0ZAN9"/>
<reference evidence="1" key="1">
    <citation type="journal article" date="2023" name="G3 (Bethesda)">
        <title>A reference genome for the long-term kleptoplast-retaining sea slug Elysia crispata morphotype clarki.</title>
        <authorList>
            <person name="Eastman K.E."/>
            <person name="Pendleton A.L."/>
            <person name="Shaikh M.A."/>
            <person name="Suttiyut T."/>
            <person name="Ogas R."/>
            <person name="Tomko P."/>
            <person name="Gavelis G."/>
            <person name="Widhalm J.R."/>
            <person name="Wisecaver J.H."/>
        </authorList>
    </citation>
    <scope>NUCLEOTIDE SEQUENCE</scope>
    <source>
        <strain evidence="1">ECLA1</strain>
    </source>
</reference>
<organism evidence="1 2">
    <name type="scientific">Elysia crispata</name>
    <name type="common">lettuce slug</name>
    <dbReference type="NCBI Taxonomy" id="231223"/>
    <lineage>
        <taxon>Eukaryota</taxon>
        <taxon>Metazoa</taxon>
        <taxon>Spiralia</taxon>
        <taxon>Lophotrochozoa</taxon>
        <taxon>Mollusca</taxon>
        <taxon>Gastropoda</taxon>
        <taxon>Heterobranchia</taxon>
        <taxon>Euthyneura</taxon>
        <taxon>Panpulmonata</taxon>
        <taxon>Sacoglossa</taxon>
        <taxon>Placobranchoidea</taxon>
        <taxon>Plakobranchidae</taxon>
        <taxon>Elysia</taxon>
    </lineage>
</organism>
<comment type="caution">
    <text evidence="1">The sequence shown here is derived from an EMBL/GenBank/DDBJ whole genome shotgun (WGS) entry which is preliminary data.</text>
</comment>